<dbReference type="GO" id="GO:0016740">
    <property type="term" value="F:transferase activity"/>
    <property type="evidence" value="ECO:0007669"/>
    <property type="project" value="UniProtKB-KW"/>
</dbReference>
<protein>
    <submittedName>
        <fullName evidence="2">CaiB/BaiF CoA transferase family protein</fullName>
    </submittedName>
</protein>
<accession>A0ABW6GRS1</accession>
<proteinExistence type="predicted"/>
<organism evidence="2 3">
    <name type="scientific">Kitasatospora phosalacinea</name>
    <dbReference type="NCBI Taxonomy" id="2065"/>
    <lineage>
        <taxon>Bacteria</taxon>
        <taxon>Bacillati</taxon>
        <taxon>Actinomycetota</taxon>
        <taxon>Actinomycetes</taxon>
        <taxon>Kitasatosporales</taxon>
        <taxon>Streptomycetaceae</taxon>
        <taxon>Kitasatospora</taxon>
    </lineage>
</organism>
<comment type="caution">
    <text evidence="2">The sequence shown here is derived from an EMBL/GenBank/DDBJ whole genome shotgun (WGS) entry which is preliminary data.</text>
</comment>
<reference evidence="2 3" key="1">
    <citation type="submission" date="2024-09" db="EMBL/GenBank/DDBJ databases">
        <title>The Natural Products Discovery Center: Release of the First 8490 Sequenced Strains for Exploring Actinobacteria Biosynthetic Diversity.</title>
        <authorList>
            <person name="Kalkreuter E."/>
            <person name="Kautsar S.A."/>
            <person name="Yang D."/>
            <person name="Bader C.D."/>
            <person name="Teijaro C.N."/>
            <person name="Fluegel L."/>
            <person name="Davis C.M."/>
            <person name="Simpson J.R."/>
            <person name="Lauterbach L."/>
            <person name="Steele A.D."/>
            <person name="Gui C."/>
            <person name="Meng S."/>
            <person name="Li G."/>
            <person name="Viehrig K."/>
            <person name="Ye F."/>
            <person name="Su P."/>
            <person name="Kiefer A.F."/>
            <person name="Nichols A."/>
            <person name="Cepeda A.J."/>
            <person name="Yan W."/>
            <person name="Fan B."/>
            <person name="Jiang Y."/>
            <person name="Adhikari A."/>
            <person name="Zheng C.-J."/>
            <person name="Schuster L."/>
            <person name="Cowan T.M."/>
            <person name="Smanski M.J."/>
            <person name="Chevrette M.G."/>
            <person name="De Carvalho L.P.S."/>
            <person name="Shen B."/>
        </authorList>
    </citation>
    <scope>NUCLEOTIDE SEQUENCE [LARGE SCALE GENOMIC DNA]</scope>
    <source>
        <strain evidence="2 3">NPDC058753</strain>
    </source>
</reference>
<dbReference type="Gene3D" id="3.30.1540.10">
    <property type="entry name" value="formyl-coa transferase, domain 3"/>
    <property type="match status" value="1"/>
</dbReference>
<keyword evidence="3" id="KW-1185">Reference proteome</keyword>
<evidence type="ECO:0000313" key="3">
    <source>
        <dbReference type="Proteomes" id="UP001599542"/>
    </source>
</evidence>
<feature type="region of interest" description="Disordered" evidence="1">
    <location>
        <begin position="1"/>
        <end position="34"/>
    </location>
</feature>
<feature type="compositionally biased region" description="Polar residues" evidence="1">
    <location>
        <begin position="1"/>
        <end position="17"/>
    </location>
</feature>
<dbReference type="Proteomes" id="UP001599542">
    <property type="component" value="Unassembled WGS sequence"/>
</dbReference>
<evidence type="ECO:0000256" key="1">
    <source>
        <dbReference type="SAM" id="MobiDB-lite"/>
    </source>
</evidence>
<feature type="compositionally biased region" description="Low complexity" evidence="1">
    <location>
        <begin position="20"/>
        <end position="34"/>
    </location>
</feature>
<dbReference type="Gene3D" id="3.40.50.10540">
    <property type="entry name" value="Crotonobetainyl-coa:carnitine coa-transferase, domain 1"/>
    <property type="match status" value="1"/>
</dbReference>
<dbReference type="SUPFAM" id="SSF89796">
    <property type="entry name" value="CoA-transferase family III (CaiB/BaiF)"/>
    <property type="match status" value="1"/>
</dbReference>
<dbReference type="RefSeq" id="WP_380318226.1">
    <property type="nucleotide sequence ID" value="NZ_JBHYPW010000006.1"/>
</dbReference>
<dbReference type="Pfam" id="PF02515">
    <property type="entry name" value="CoA_transf_3"/>
    <property type="match status" value="1"/>
</dbReference>
<dbReference type="InterPro" id="IPR044855">
    <property type="entry name" value="CoA-Trfase_III_dom3_sf"/>
</dbReference>
<gene>
    <name evidence="2" type="ORF">ACFW6T_26005</name>
</gene>
<dbReference type="InterPro" id="IPR023606">
    <property type="entry name" value="CoA-Trfase_III_dom_1_sf"/>
</dbReference>
<feature type="region of interest" description="Disordered" evidence="1">
    <location>
        <begin position="345"/>
        <end position="390"/>
    </location>
</feature>
<dbReference type="PANTHER" id="PTHR48228">
    <property type="entry name" value="SUCCINYL-COA--D-CITRAMALATE COA-TRANSFERASE"/>
    <property type="match status" value="1"/>
</dbReference>
<dbReference type="EMBL" id="JBHYPX010000060">
    <property type="protein sequence ID" value="MFE1355448.1"/>
    <property type="molecule type" value="Genomic_DNA"/>
</dbReference>
<dbReference type="PANTHER" id="PTHR48228:SF5">
    <property type="entry name" value="ALPHA-METHYLACYL-COA RACEMASE"/>
    <property type="match status" value="1"/>
</dbReference>
<evidence type="ECO:0000313" key="2">
    <source>
        <dbReference type="EMBL" id="MFE1355448.1"/>
    </source>
</evidence>
<dbReference type="InterPro" id="IPR050509">
    <property type="entry name" value="CoA-transferase_III"/>
</dbReference>
<dbReference type="InterPro" id="IPR003673">
    <property type="entry name" value="CoA-Trfase_fam_III"/>
</dbReference>
<name>A0ABW6GRS1_9ACTN</name>
<sequence length="414" mass="41895">MTGNPAASGSVTGNPMTGTPAADGPVGPGPAIGAPAPGGPLAGLRVVELGGIGPGPFGAMLLGDLGAEVIRIDRPADAGRPGFPVLHRGRRSVAVDLKHPEGAAAALRLIDGADAVIEGFRPGVAERLGLGPDTCLARNPRLVYGRMTGWGQDGPKAQDPGHDINYIALSGALHTVGPAGGAPVVPLNLVGDFGGGGMLLALGVVSALLSAARTGRGQVVDAAMTDGSAALLAMTYGFLAAGRWRDERGVNLLDGGAPFYTTYECADGRHVAVGAIEPQFHAALLAGLGLTDDPDLARQHDTERWPAARKKLAERFAARPRDAWAAHFAGTQACVTPVLSLGEAPQHPHNAARGTFRTGPTGAPEPAPAPRFSATPPGEPTPAPEVGADTRTVMTGAGLDETELDALVDKGVLS</sequence>
<keyword evidence="2" id="KW-0808">Transferase</keyword>